<feature type="domain" description="LysM" evidence="4">
    <location>
        <begin position="83"/>
        <end position="129"/>
    </location>
</feature>
<evidence type="ECO:0000256" key="1">
    <source>
        <dbReference type="ARBA" id="ARBA00022669"/>
    </source>
</evidence>
<evidence type="ECO:0000313" key="5">
    <source>
        <dbReference type="EMBL" id="OCH91734.1"/>
    </source>
</evidence>
<dbReference type="OrthoDB" id="5985073at2759"/>
<reference evidence="5 6" key="1">
    <citation type="submission" date="2016-07" db="EMBL/GenBank/DDBJ databases">
        <title>Draft genome of the white-rot fungus Obba rivulosa 3A-2.</title>
        <authorList>
            <consortium name="DOE Joint Genome Institute"/>
            <person name="Miettinen O."/>
            <person name="Riley R."/>
            <person name="Acob R."/>
            <person name="Barry K."/>
            <person name="Cullen D."/>
            <person name="De Vries R."/>
            <person name="Hainaut M."/>
            <person name="Hatakka A."/>
            <person name="Henrissat B."/>
            <person name="Hilden K."/>
            <person name="Kuo R."/>
            <person name="Labutti K."/>
            <person name="Lipzen A."/>
            <person name="Makela M.R."/>
            <person name="Sandor L."/>
            <person name="Spatafora J.W."/>
            <person name="Grigoriev I.V."/>
            <person name="Hibbett D.S."/>
        </authorList>
    </citation>
    <scope>NUCLEOTIDE SEQUENCE [LARGE SCALE GENOMIC DNA]</scope>
    <source>
        <strain evidence="5 6">3A-2</strain>
    </source>
</reference>
<accession>A0A8E2DMY9</accession>
<keyword evidence="6" id="KW-1185">Reference proteome</keyword>
<sequence length="142" mass="14814">MLAFIRAALVVAAAGIYSVVRAQTGCERFYIVQVGDTCNAISAAQNVSTFQLALINPEIDPLCDNLFADEQICLGIAGEDCETVHVVQAGDSCANIAEAAGIQLSTLLANNPNVNPICTNIGVGEVLCTANVTIPYQNVTVV</sequence>
<dbReference type="SMART" id="SM00257">
    <property type="entry name" value="LysM"/>
    <property type="match status" value="2"/>
</dbReference>
<dbReference type="InterPro" id="IPR018392">
    <property type="entry name" value="LysM"/>
</dbReference>
<dbReference type="PANTHER" id="PTHR34997">
    <property type="entry name" value="AM15"/>
    <property type="match status" value="1"/>
</dbReference>
<evidence type="ECO:0000259" key="4">
    <source>
        <dbReference type="PROSITE" id="PS51782"/>
    </source>
</evidence>
<dbReference type="CDD" id="cd00118">
    <property type="entry name" value="LysM"/>
    <property type="match status" value="2"/>
</dbReference>
<dbReference type="PROSITE" id="PS51782">
    <property type="entry name" value="LYSM"/>
    <property type="match status" value="2"/>
</dbReference>
<feature type="signal peptide" evidence="3">
    <location>
        <begin position="1"/>
        <end position="22"/>
    </location>
</feature>
<keyword evidence="1" id="KW-0147">Chitin-binding</keyword>
<dbReference type="InterPro" id="IPR052210">
    <property type="entry name" value="LysM1-like"/>
</dbReference>
<keyword evidence="3" id="KW-0732">Signal</keyword>
<dbReference type="Pfam" id="PF01476">
    <property type="entry name" value="LysM"/>
    <property type="match status" value="2"/>
</dbReference>
<evidence type="ECO:0000256" key="3">
    <source>
        <dbReference type="SAM" id="SignalP"/>
    </source>
</evidence>
<evidence type="ECO:0000256" key="2">
    <source>
        <dbReference type="ARBA" id="ARBA00023026"/>
    </source>
</evidence>
<feature type="domain" description="LysM" evidence="4">
    <location>
        <begin position="28"/>
        <end position="74"/>
    </location>
</feature>
<evidence type="ECO:0000313" key="6">
    <source>
        <dbReference type="Proteomes" id="UP000250043"/>
    </source>
</evidence>
<dbReference type="PANTHER" id="PTHR34997:SF1">
    <property type="entry name" value="PEPTIDOGLYCAN-BINDING LYSIN DOMAIN"/>
    <property type="match status" value="1"/>
</dbReference>
<organism evidence="5 6">
    <name type="scientific">Obba rivulosa</name>
    <dbReference type="NCBI Taxonomy" id="1052685"/>
    <lineage>
        <taxon>Eukaryota</taxon>
        <taxon>Fungi</taxon>
        <taxon>Dikarya</taxon>
        <taxon>Basidiomycota</taxon>
        <taxon>Agaricomycotina</taxon>
        <taxon>Agaricomycetes</taxon>
        <taxon>Polyporales</taxon>
        <taxon>Gelatoporiaceae</taxon>
        <taxon>Obba</taxon>
    </lineage>
</organism>
<keyword evidence="2" id="KW-0843">Virulence</keyword>
<dbReference type="SUPFAM" id="SSF54106">
    <property type="entry name" value="LysM domain"/>
    <property type="match status" value="2"/>
</dbReference>
<feature type="chain" id="PRO_5034353119" description="LysM domain-containing protein" evidence="3">
    <location>
        <begin position="23"/>
        <end position="142"/>
    </location>
</feature>
<gene>
    <name evidence="5" type="ORF">OBBRIDRAFT_791960</name>
</gene>
<dbReference type="AlphaFoldDB" id="A0A8E2DMY9"/>
<protein>
    <recommendedName>
        <fullName evidence="4">LysM domain-containing protein</fullName>
    </recommendedName>
</protein>
<proteinExistence type="predicted"/>
<dbReference type="InterPro" id="IPR036779">
    <property type="entry name" value="LysM_dom_sf"/>
</dbReference>
<dbReference type="Proteomes" id="UP000250043">
    <property type="component" value="Unassembled WGS sequence"/>
</dbReference>
<name>A0A8E2DMY9_9APHY</name>
<dbReference type="GO" id="GO:0008061">
    <property type="term" value="F:chitin binding"/>
    <property type="evidence" value="ECO:0007669"/>
    <property type="project" value="UniProtKB-KW"/>
</dbReference>
<dbReference type="Gene3D" id="3.10.350.10">
    <property type="entry name" value="LysM domain"/>
    <property type="match status" value="2"/>
</dbReference>
<dbReference type="EMBL" id="KV722380">
    <property type="protein sequence ID" value="OCH91734.1"/>
    <property type="molecule type" value="Genomic_DNA"/>
</dbReference>